<gene>
    <name evidence="2" type="ORF">KOM_12_178</name>
</gene>
<protein>
    <submittedName>
        <fullName evidence="2">Uncharacterized protein</fullName>
    </submittedName>
</protein>
<proteinExistence type="predicted"/>
<reference evidence="2" key="1">
    <citation type="submission" date="2021-06" db="EMBL/GenBank/DDBJ databases">
        <authorList>
            <person name="Rolland C."/>
        </authorList>
    </citation>
    <scope>NUCLEOTIDE SEQUENCE</scope>
    <source>
        <strain evidence="2">347.936635</strain>
    </source>
</reference>
<organism evidence="2">
    <name type="scientific">Clandestinovirus</name>
    <dbReference type="NCBI Taxonomy" id="2831644"/>
    <lineage>
        <taxon>Viruses</taxon>
    </lineage>
</organism>
<feature type="region of interest" description="Disordered" evidence="1">
    <location>
        <begin position="120"/>
        <end position="145"/>
    </location>
</feature>
<sequence>MNAPKVQIIVCYYVDGEFNTERYLVPQAVFNACEEAKVMLDEIRSAKMSDKYFEDLALTNDEEKFGPLGKLLLQWENEEYYLSPGRLQNPVTIVEEYFLESDPDCKWTLWEPMDRPLKRKREEEEMNANKKQRSEESLPEKESIELEYEEQEDWESFVERYIEDDEEPLFTDTAKTRDQFIKIRKPCLKKFGFRTMLECSDARERLRDVMLILNGKNPFGIGLECTQEERDAYDQVIADAFCE</sequence>
<evidence type="ECO:0000256" key="1">
    <source>
        <dbReference type="SAM" id="MobiDB-lite"/>
    </source>
</evidence>
<dbReference type="EMBL" id="MZ420154">
    <property type="protein sequence ID" value="QYA18447.1"/>
    <property type="molecule type" value="Genomic_DNA"/>
</dbReference>
<accession>A0A8F8KLR4</accession>
<evidence type="ECO:0000313" key="2">
    <source>
        <dbReference type="EMBL" id="QYA18447.1"/>
    </source>
</evidence>
<name>A0A8F8KLR4_9VIRU</name>
<feature type="compositionally biased region" description="Basic and acidic residues" evidence="1">
    <location>
        <begin position="132"/>
        <end position="144"/>
    </location>
</feature>